<dbReference type="GO" id="GO:0003677">
    <property type="term" value="F:DNA binding"/>
    <property type="evidence" value="ECO:0007669"/>
    <property type="project" value="UniProtKB-KW"/>
</dbReference>
<protein>
    <submittedName>
        <fullName evidence="5">MarR family transcriptional regulator</fullName>
    </submittedName>
</protein>
<evidence type="ECO:0000256" key="3">
    <source>
        <dbReference type="ARBA" id="ARBA00023163"/>
    </source>
</evidence>
<dbReference type="PRINTS" id="PR00598">
    <property type="entry name" value="HTHMARR"/>
</dbReference>
<name>A0A3S2WPW7_9PROT</name>
<dbReference type="EMBL" id="SADE01000003">
    <property type="protein sequence ID" value="RVU34608.1"/>
    <property type="molecule type" value="Genomic_DNA"/>
</dbReference>
<proteinExistence type="predicted"/>
<dbReference type="PANTHER" id="PTHR35790:SF4">
    <property type="entry name" value="HTH-TYPE TRANSCRIPTIONAL REGULATOR PCHR"/>
    <property type="match status" value="1"/>
</dbReference>
<evidence type="ECO:0000256" key="1">
    <source>
        <dbReference type="ARBA" id="ARBA00023015"/>
    </source>
</evidence>
<dbReference type="InterPro" id="IPR000835">
    <property type="entry name" value="HTH_MarR-typ"/>
</dbReference>
<dbReference type="AlphaFoldDB" id="A0A3S2WPW7"/>
<evidence type="ECO:0000256" key="2">
    <source>
        <dbReference type="ARBA" id="ARBA00023125"/>
    </source>
</evidence>
<dbReference type="Pfam" id="PF12802">
    <property type="entry name" value="MarR_2"/>
    <property type="match status" value="1"/>
</dbReference>
<evidence type="ECO:0000313" key="6">
    <source>
        <dbReference type="Proteomes" id="UP000287447"/>
    </source>
</evidence>
<evidence type="ECO:0000313" key="5">
    <source>
        <dbReference type="EMBL" id="RVU34608.1"/>
    </source>
</evidence>
<dbReference type="Gene3D" id="1.10.10.10">
    <property type="entry name" value="Winged helix-like DNA-binding domain superfamily/Winged helix DNA-binding domain"/>
    <property type="match status" value="1"/>
</dbReference>
<keyword evidence="6" id="KW-1185">Reference proteome</keyword>
<evidence type="ECO:0000259" key="4">
    <source>
        <dbReference type="PROSITE" id="PS50995"/>
    </source>
</evidence>
<accession>A0A3S2WPW7</accession>
<dbReference type="Proteomes" id="UP000287447">
    <property type="component" value="Unassembled WGS sequence"/>
</dbReference>
<keyword evidence="3" id="KW-0804">Transcription</keyword>
<dbReference type="SUPFAM" id="SSF46785">
    <property type="entry name" value="Winged helix' DNA-binding domain"/>
    <property type="match status" value="1"/>
</dbReference>
<feature type="domain" description="HTH marR-type" evidence="4">
    <location>
        <begin position="13"/>
        <end position="146"/>
    </location>
</feature>
<reference evidence="6" key="1">
    <citation type="submission" date="2019-01" db="EMBL/GenBank/DDBJ databases">
        <title>Gri0909 isolated from a small marine red alga.</title>
        <authorList>
            <person name="Kim J."/>
            <person name="Jeong S.E."/>
            <person name="Jeon C.O."/>
        </authorList>
    </citation>
    <scope>NUCLEOTIDE SEQUENCE [LARGE SCALE GENOMIC DNA]</scope>
    <source>
        <strain evidence="6">Gri0909</strain>
    </source>
</reference>
<comment type="caution">
    <text evidence="5">The sequence shown here is derived from an EMBL/GenBank/DDBJ whole genome shotgun (WGS) entry which is preliminary data.</text>
</comment>
<dbReference type="InterPro" id="IPR036388">
    <property type="entry name" value="WH-like_DNA-bd_sf"/>
</dbReference>
<sequence length="155" mass="17352">MPRPSQYRDFRYEDFIPAKVQSLSAAITQLVSKELEDAHSLSLNEWRILAHIAAVEGATAQSVADTSGVDKGWVSRSLNALLERGLVVRSTDRNDRRKRPLELTEDGVATFEKAAGDIRSLQNRLLDAFSAEDHEAFVRLMTRLQRAAETVRTEG</sequence>
<gene>
    <name evidence="5" type="ORF">EOI86_17245</name>
</gene>
<dbReference type="GO" id="GO:0003700">
    <property type="term" value="F:DNA-binding transcription factor activity"/>
    <property type="evidence" value="ECO:0007669"/>
    <property type="project" value="InterPro"/>
</dbReference>
<dbReference type="PROSITE" id="PS50995">
    <property type="entry name" value="HTH_MARR_2"/>
    <property type="match status" value="1"/>
</dbReference>
<dbReference type="SMART" id="SM00347">
    <property type="entry name" value="HTH_MARR"/>
    <property type="match status" value="1"/>
</dbReference>
<keyword evidence="2" id="KW-0238">DNA-binding</keyword>
<dbReference type="RefSeq" id="WP_127766589.1">
    <property type="nucleotide sequence ID" value="NZ_SADE01000003.1"/>
</dbReference>
<dbReference type="InterPro" id="IPR036390">
    <property type="entry name" value="WH_DNA-bd_sf"/>
</dbReference>
<organism evidence="5 6">
    <name type="scientific">Hwanghaeella grinnelliae</name>
    <dbReference type="NCBI Taxonomy" id="2500179"/>
    <lineage>
        <taxon>Bacteria</taxon>
        <taxon>Pseudomonadati</taxon>
        <taxon>Pseudomonadota</taxon>
        <taxon>Alphaproteobacteria</taxon>
        <taxon>Rhodospirillales</taxon>
        <taxon>Rhodospirillaceae</taxon>
        <taxon>Hwanghaeella</taxon>
    </lineage>
</organism>
<dbReference type="PANTHER" id="PTHR35790">
    <property type="entry name" value="HTH-TYPE TRANSCRIPTIONAL REGULATOR PCHR"/>
    <property type="match status" value="1"/>
</dbReference>
<dbReference type="OrthoDB" id="9799368at2"/>
<keyword evidence="1" id="KW-0805">Transcription regulation</keyword>
<dbReference type="InterPro" id="IPR052067">
    <property type="entry name" value="Metal_resp_HTH_trans_reg"/>
</dbReference>